<accession>A0AC35FML9</accession>
<organism evidence="1 2">
    <name type="scientific">Panagrolaimus sp. PS1159</name>
    <dbReference type="NCBI Taxonomy" id="55785"/>
    <lineage>
        <taxon>Eukaryota</taxon>
        <taxon>Metazoa</taxon>
        <taxon>Ecdysozoa</taxon>
        <taxon>Nematoda</taxon>
        <taxon>Chromadorea</taxon>
        <taxon>Rhabditida</taxon>
        <taxon>Tylenchina</taxon>
        <taxon>Panagrolaimomorpha</taxon>
        <taxon>Panagrolaimoidea</taxon>
        <taxon>Panagrolaimidae</taxon>
        <taxon>Panagrolaimus</taxon>
    </lineage>
</organism>
<dbReference type="Proteomes" id="UP000887580">
    <property type="component" value="Unplaced"/>
</dbReference>
<sequence>MKGEIAKTAEGKKDHGNGEVDGIQMKIDNTRVVNGKDANFVAKDATVNGKDGKNVEKDGTVVNGTNTTENGDGINTIDKNATTTVNGTPDERPLEFEAAARLRRGSVYLKESGSTTLFAENKLKTMSLNSSLKDGNKDTVARPDEDDSVDPLVDPVCDPKHPHKIEFSDISMAAFSIRDGIVRSPCTKSHQLSAALGIDLFFKKEFLQVTGSFKERGARFALLKLNESQRKGGAIAASAGNHALALAYHGSQLGIPITVIMPIFAPLMKVSCCRGYGATVIQHGHNIQEAKEYGFKYARDHGMTYINGFDHPDVVSGQGTVGLEILEEVKNVDAIIVPVGGGGLVAGIAVAVKTLKPEVQVIGVEAESCPSFANAMYHKNMPLEPESSLADGLAVPTVGINALYIANGKIDELVSVCEESIALSILRLLEMEKAVVEGAGAVGLAALISGKLPQLIGKRVVIILTGGNIDSTVLGRTIDRGLAVDGRLIKFDVVVSDRPGGISELATLIAKCGASIKDIFHERAWLAANVFSVRVRVVCETRDHDHADEFFAALAKKYAQLSYPEYKPRFN</sequence>
<evidence type="ECO:0000313" key="2">
    <source>
        <dbReference type="WBParaSite" id="PS1159_v2.g18974.t1"/>
    </source>
</evidence>
<evidence type="ECO:0000313" key="1">
    <source>
        <dbReference type="Proteomes" id="UP000887580"/>
    </source>
</evidence>
<protein>
    <submittedName>
        <fullName evidence="2">Tryptophan synthase beta chain-like PALP domain-containing protein</fullName>
    </submittedName>
</protein>
<reference evidence="2" key="1">
    <citation type="submission" date="2022-11" db="UniProtKB">
        <authorList>
            <consortium name="WormBaseParasite"/>
        </authorList>
    </citation>
    <scope>IDENTIFICATION</scope>
</reference>
<name>A0AC35FML9_9BILA</name>
<dbReference type="WBParaSite" id="PS1159_v2.g18974.t1">
    <property type="protein sequence ID" value="PS1159_v2.g18974.t1"/>
    <property type="gene ID" value="PS1159_v2.g18974"/>
</dbReference>
<proteinExistence type="predicted"/>